<proteinExistence type="predicted"/>
<accession>N6TIP7</accession>
<reference evidence="1" key="1">
    <citation type="journal article" date="2013" name="Genome Biol.">
        <title>Draft genome of the mountain pine beetle, Dendroctonus ponderosae Hopkins, a major forest pest.</title>
        <authorList>
            <person name="Keeling C.I."/>
            <person name="Yuen M.M."/>
            <person name="Liao N.Y."/>
            <person name="Docking T.R."/>
            <person name="Chan S.K."/>
            <person name="Taylor G.A."/>
            <person name="Palmquist D.L."/>
            <person name="Jackman S.D."/>
            <person name="Nguyen A."/>
            <person name="Li M."/>
            <person name="Henderson H."/>
            <person name="Janes J.K."/>
            <person name="Zhao Y."/>
            <person name="Pandoh P."/>
            <person name="Moore R."/>
            <person name="Sperling F.A."/>
            <person name="Huber D.P."/>
            <person name="Birol I."/>
            <person name="Jones S.J."/>
            <person name="Bohlmann J."/>
        </authorList>
    </citation>
    <scope>NUCLEOTIDE SEQUENCE</scope>
</reference>
<organism evidence="1">
    <name type="scientific">Dendroctonus ponderosae</name>
    <name type="common">Mountain pine beetle</name>
    <dbReference type="NCBI Taxonomy" id="77166"/>
    <lineage>
        <taxon>Eukaryota</taxon>
        <taxon>Metazoa</taxon>
        <taxon>Ecdysozoa</taxon>
        <taxon>Arthropoda</taxon>
        <taxon>Hexapoda</taxon>
        <taxon>Insecta</taxon>
        <taxon>Pterygota</taxon>
        <taxon>Neoptera</taxon>
        <taxon>Endopterygota</taxon>
        <taxon>Coleoptera</taxon>
        <taxon>Polyphaga</taxon>
        <taxon>Cucujiformia</taxon>
        <taxon>Curculionidae</taxon>
        <taxon>Scolytinae</taxon>
        <taxon>Dendroctonus</taxon>
    </lineage>
</organism>
<sequence>MGKDIKYLGVVLDKPLIWKKHIKTTIAKDKATTAKLYPLLNRRSQMSIRNKLLLTMTIIRPTLAYASTAWGYAAGCHLNRLQATENNLLRMAIDAPRFVRNSQIYRHLEWVPLREFPARKAKADFEKAGKRSNEELRNLLVRIQHYPGFGTLGVFANMFYSSSCGENKKKYVIGGYWKPDKG</sequence>
<evidence type="ECO:0000313" key="1">
    <source>
        <dbReference type="EMBL" id="ENN80309.1"/>
    </source>
</evidence>
<dbReference type="AlphaFoldDB" id="N6TIP7"/>
<gene>
    <name evidence="1" type="ORF">YQE_03302</name>
</gene>
<dbReference type="EMBL" id="KB740562">
    <property type="protein sequence ID" value="ENN80309.1"/>
    <property type="molecule type" value="Genomic_DNA"/>
</dbReference>
<name>N6TIP7_DENPD</name>
<dbReference type="HOGENOM" id="CLU_1483465_0_0_1"/>
<protein>
    <submittedName>
        <fullName evidence="1">Uncharacterized protein</fullName>
    </submittedName>
</protein>
<feature type="non-terminal residue" evidence="1">
    <location>
        <position position="1"/>
    </location>
</feature>